<sequence>MPNLSKSSGIASAKMSVLTTSSIVCNFALNPTPALPLRLSMIFSRPEKAPPTINSMFVVSICKNSWCGCLRPPCGGTDAVVPSNIFSNACCTPSPDTSLVIDGFSAFLATLSISSI</sequence>
<proteinExistence type="predicted"/>
<dbReference type="EMBL" id="CAFBNN010000066">
    <property type="protein sequence ID" value="CAB4952779.1"/>
    <property type="molecule type" value="Genomic_DNA"/>
</dbReference>
<evidence type="ECO:0000313" key="1">
    <source>
        <dbReference type="EMBL" id="CAB4952779.1"/>
    </source>
</evidence>
<dbReference type="AlphaFoldDB" id="A0A6J7KE49"/>
<name>A0A6J7KE49_9ZZZZ</name>
<gene>
    <name evidence="1" type="ORF">UFOPK3797_00616</name>
</gene>
<reference evidence="1" key="1">
    <citation type="submission" date="2020-05" db="EMBL/GenBank/DDBJ databases">
        <authorList>
            <person name="Chiriac C."/>
            <person name="Salcher M."/>
            <person name="Ghai R."/>
            <person name="Kavagutti S V."/>
        </authorList>
    </citation>
    <scope>NUCLEOTIDE SEQUENCE</scope>
</reference>
<accession>A0A6J7KE49</accession>
<organism evidence="1">
    <name type="scientific">freshwater metagenome</name>
    <dbReference type="NCBI Taxonomy" id="449393"/>
    <lineage>
        <taxon>unclassified sequences</taxon>
        <taxon>metagenomes</taxon>
        <taxon>ecological metagenomes</taxon>
    </lineage>
</organism>
<protein>
    <submittedName>
        <fullName evidence="1">Unannotated protein</fullName>
    </submittedName>
</protein>